<dbReference type="InterPro" id="IPR006221">
    <property type="entry name" value="TrpG/PapA_dom"/>
</dbReference>
<dbReference type="PRINTS" id="PR00097">
    <property type="entry name" value="ANTSNTHASEII"/>
</dbReference>
<dbReference type="GO" id="GO:0046820">
    <property type="term" value="F:4-amino-4-deoxychorismate synthase activity"/>
    <property type="evidence" value="ECO:0007669"/>
    <property type="project" value="TreeGrafter"/>
</dbReference>
<keyword evidence="4" id="KW-1185">Reference proteome</keyword>
<evidence type="ECO:0000256" key="1">
    <source>
        <dbReference type="ARBA" id="ARBA00022962"/>
    </source>
</evidence>
<dbReference type="SUPFAM" id="SSF52317">
    <property type="entry name" value="Class I glutamine amidotransferase-like"/>
    <property type="match status" value="1"/>
</dbReference>
<dbReference type="FunFam" id="3.40.50.880:FF:000003">
    <property type="entry name" value="Anthranilate synthase component II"/>
    <property type="match status" value="1"/>
</dbReference>
<dbReference type="InterPro" id="IPR029062">
    <property type="entry name" value="Class_I_gatase-like"/>
</dbReference>
<dbReference type="PROSITE" id="PS51273">
    <property type="entry name" value="GATASE_TYPE_1"/>
    <property type="match status" value="1"/>
</dbReference>
<evidence type="ECO:0000313" key="4">
    <source>
        <dbReference type="Proteomes" id="UP001209317"/>
    </source>
</evidence>
<proteinExistence type="predicted"/>
<dbReference type="InterPro" id="IPR050472">
    <property type="entry name" value="Anth_synth/Amidotransfase"/>
</dbReference>
<comment type="caution">
    <text evidence="3">The sequence shown here is derived from an EMBL/GenBank/DDBJ whole genome shotgun (WGS) entry which is preliminary data.</text>
</comment>
<dbReference type="CDD" id="cd01743">
    <property type="entry name" value="GATase1_Anthranilate_Synthase"/>
    <property type="match status" value="1"/>
</dbReference>
<dbReference type="GO" id="GO:0004049">
    <property type="term" value="F:anthranilate synthase activity"/>
    <property type="evidence" value="ECO:0007669"/>
    <property type="project" value="TreeGrafter"/>
</dbReference>
<sequence length="191" mass="21514">MQTKILIIDHNDSFTFNLVQLFEEIQDVEVNVLNVGNFDLNMCSSYDAIVLSPGPGLPQDYPAVYELLKKFYTLKPILGICLGLQHIVHFFGGALYNLDSVQHGKQSAIFLLAEDVLFKNIQQPVLAGLYHSWAAAKNKFPDCLEITSQTAEGVVMALRHKKYPISAVQFHPESYMTPNGKQMLENWVKVL</sequence>
<dbReference type="RefSeq" id="WP_263036852.1">
    <property type="nucleotide sequence ID" value="NZ_JAOTPL010000002.1"/>
</dbReference>
<evidence type="ECO:0000259" key="2">
    <source>
        <dbReference type="Pfam" id="PF00117"/>
    </source>
</evidence>
<feature type="domain" description="Glutamine amidotransferase" evidence="2">
    <location>
        <begin position="6"/>
        <end position="188"/>
    </location>
</feature>
<name>A0AAE3IJR0_9BACT</name>
<dbReference type="GO" id="GO:0005829">
    <property type="term" value="C:cytosol"/>
    <property type="evidence" value="ECO:0007669"/>
    <property type="project" value="TreeGrafter"/>
</dbReference>
<reference evidence="3" key="1">
    <citation type="submission" date="2022-10" db="EMBL/GenBank/DDBJ databases">
        <authorList>
            <person name="Kim H.S."/>
            <person name="Kim J.-S."/>
            <person name="Suh M.K."/>
            <person name="Eom M.K."/>
            <person name="Lee J.-S."/>
        </authorList>
    </citation>
    <scope>NUCLEOTIDE SEQUENCE</scope>
    <source>
        <strain evidence="3">LIP-5</strain>
    </source>
</reference>
<dbReference type="InterPro" id="IPR017926">
    <property type="entry name" value="GATASE"/>
</dbReference>
<dbReference type="Gene3D" id="3.40.50.880">
    <property type="match status" value="1"/>
</dbReference>
<dbReference type="Proteomes" id="UP001209317">
    <property type="component" value="Unassembled WGS sequence"/>
</dbReference>
<dbReference type="Pfam" id="PF00117">
    <property type="entry name" value="GATase"/>
    <property type="match status" value="1"/>
</dbReference>
<dbReference type="AlphaFoldDB" id="A0AAE3IJR0"/>
<keyword evidence="1" id="KW-0315">Glutamine amidotransferase</keyword>
<accession>A0AAE3IJR0</accession>
<dbReference type="NCBIfam" id="TIGR00566">
    <property type="entry name" value="trpG_papA"/>
    <property type="match status" value="1"/>
</dbReference>
<dbReference type="PRINTS" id="PR00099">
    <property type="entry name" value="CPSGATASE"/>
</dbReference>
<gene>
    <name evidence="3" type="ORF">OD355_02415</name>
</gene>
<dbReference type="EMBL" id="JAOTPL010000002">
    <property type="protein sequence ID" value="MCU7693367.1"/>
    <property type="molecule type" value="Genomic_DNA"/>
</dbReference>
<dbReference type="PRINTS" id="PR00096">
    <property type="entry name" value="GATASE"/>
</dbReference>
<evidence type="ECO:0000313" key="3">
    <source>
        <dbReference type="EMBL" id="MCU7693367.1"/>
    </source>
</evidence>
<protein>
    <submittedName>
        <fullName evidence="3">Aminodeoxychorismate/anthranilate synthase component II</fullName>
    </submittedName>
</protein>
<dbReference type="GO" id="GO:0046654">
    <property type="term" value="P:tetrahydrofolate biosynthetic process"/>
    <property type="evidence" value="ECO:0007669"/>
    <property type="project" value="TreeGrafter"/>
</dbReference>
<organism evidence="3 4">
    <name type="scientific">Haoranjiania flava</name>
    <dbReference type="NCBI Taxonomy" id="1856322"/>
    <lineage>
        <taxon>Bacteria</taxon>
        <taxon>Pseudomonadati</taxon>
        <taxon>Bacteroidota</taxon>
        <taxon>Chitinophagia</taxon>
        <taxon>Chitinophagales</taxon>
        <taxon>Chitinophagaceae</taxon>
        <taxon>Haoranjiania</taxon>
    </lineage>
</organism>
<dbReference type="PANTHER" id="PTHR43418">
    <property type="entry name" value="MULTIFUNCTIONAL TRYPTOPHAN BIOSYNTHESIS PROTEIN-RELATED"/>
    <property type="match status" value="1"/>
</dbReference>
<dbReference type="PANTHER" id="PTHR43418:SF4">
    <property type="entry name" value="MULTIFUNCTIONAL TRYPTOPHAN BIOSYNTHESIS PROTEIN"/>
    <property type="match status" value="1"/>
</dbReference>
<dbReference type="GO" id="GO:0000162">
    <property type="term" value="P:L-tryptophan biosynthetic process"/>
    <property type="evidence" value="ECO:0007669"/>
    <property type="project" value="TreeGrafter"/>
</dbReference>